<dbReference type="EMBL" id="VLLN01000004">
    <property type="protein sequence ID" value="TWJ32483.1"/>
    <property type="molecule type" value="Genomic_DNA"/>
</dbReference>
<keyword evidence="5 6" id="KW-0472">Membrane</keyword>
<name>A0A562WQ72_9BACT</name>
<sequence>MPKGHIDSIRTFLTTTLWELNPDAYPFPRRYAVKYLQITLLVAKGFMADLCLQRAAALSFTTILSLVPFFALMFAVLKGLGVQNRLEPLLLEQVAAGSQEVVSSIVSYINNTNMASMGAIGLVTLLITVVSLLGSVEEAFNAIWGVTETRSLQRRFSDYLSVVVSGPLLLFAATSITTSLQSQTMVQWLMANSLLGGLLMPLFRLIPYFSIWLAMIFLYLFIPNTRVRLRSALVGGVMAGTSWEVAQWGYLHFQVGVSKYNAIYGTLAALPVFMVWIYTSWIIVLMGVEVVYAHQNIRTFRREERTTGICQRTRELLTLAIMTDIARTFLAGTPSWNVDSLAEDLDLPTRIVREITDELCNAGFLARTGDATPGFLPGREPDRITVHQILSHLQHHGSDWQPALPGRNGERLSALLASRDRCSAESLAGLTLRDLATNKNGGEEYAENEGDDIDKRAQFGI</sequence>
<evidence type="ECO:0000256" key="4">
    <source>
        <dbReference type="ARBA" id="ARBA00022989"/>
    </source>
</evidence>
<feature type="transmembrane region" description="Helical" evidence="6">
    <location>
        <begin position="115"/>
        <end position="136"/>
    </location>
</feature>
<comment type="subcellular location">
    <subcellularLocation>
        <location evidence="1">Cell membrane</location>
        <topology evidence="1">Multi-pass membrane protein</topology>
    </subcellularLocation>
</comment>
<dbReference type="Proteomes" id="UP000319449">
    <property type="component" value="Unassembled WGS sequence"/>
</dbReference>
<feature type="transmembrane region" description="Helical" evidence="6">
    <location>
        <begin position="198"/>
        <end position="220"/>
    </location>
</feature>
<proteinExistence type="predicted"/>
<dbReference type="GO" id="GO:0005886">
    <property type="term" value="C:plasma membrane"/>
    <property type="evidence" value="ECO:0007669"/>
    <property type="project" value="UniProtKB-SubCell"/>
</dbReference>
<feature type="transmembrane region" description="Helical" evidence="6">
    <location>
        <begin position="262"/>
        <end position="292"/>
    </location>
</feature>
<feature type="transmembrane region" description="Helical" evidence="6">
    <location>
        <begin position="232"/>
        <end position="250"/>
    </location>
</feature>
<dbReference type="InterPro" id="IPR017039">
    <property type="entry name" value="Virul_fac_BrkB"/>
</dbReference>
<evidence type="ECO:0000256" key="5">
    <source>
        <dbReference type="ARBA" id="ARBA00023136"/>
    </source>
</evidence>
<organism evidence="7 8">
    <name type="scientific">Geobacter argillaceus</name>
    <dbReference type="NCBI Taxonomy" id="345631"/>
    <lineage>
        <taxon>Bacteria</taxon>
        <taxon>Pseudomonadati</taxon>
        <taxon>Thermodesulfobacteriota</taxon>
        <taxon>Desulfuromonadia</taxon>
        <taxon>Geobacterales</taxon>
        <taxon>Geobacteraceae</taxon>
        <taxon>Geobacter</taxon>
    </lineage>
</organism>
<feature type="transmembrane region" description="Helical" evidence="6">
    <location>
        <begin position="55"/>
        <end position="77"/>
    </location>
</feature>
<evidence type="ECO:0000256" key="3">
    <source>
        <dbReference type="ARBA" id="ARBA00022692"/>
    </source>
</evidence>
<dbReference type="RefSeq" id="WP_246125748.1">
    <property type="nucleotide sequence ID" value="NZ_VLLN01000004.1"/>
</dbReference>
<feature type="transmembrane region" description="Helical" evidence="6">
    <location>
        <begin position="156"/>
        <end position="178"/>
    </location>
</feature>
<keyword evidence="3 6" id="KW-0812">Transmembrane</keyword>
<dbReference type="PANTHER" id="PTHR30213:SF0">
    <property type="entry name" value="UPF0761 MEMBRANE PROTEIN YIHY"/>
    <property type="match status" value="1"/>
</dbReference>
<keyword evidence="8" id="KW-1185">Reference proteome</keyword>
<evidence type="ECO:0000256" key="2">
    <source>
        <dbReference type="ARBA" id="ARBA00022475"/>
    </source>
</evidence>
<gene>
    <name evidence="7" type="ORF">JN12_00923</name>
</gene>
<dbReference type="Gene3D" id="1.10.10.10">
    <property type="entry name" value="Winged helix-like DNA-binding domain superfamily/Winged helix DNA-binding domain"/>
    <property type="match status" value="1"/>
</dbReference>
<dbReference type="InterPro" id="IPR036390">
    <property type="entry name" value="WH_DNA-bd_sf"/>
</dbReference>
<keyword evidence="2" id="KW-1003">Cell membrane</keyword>
<protein>
    <submittedName>
        <fullName evidence="7">tRNA-processing RNAse BN</fullName>
    </submittedName>
</protein>
<dbReference type="SUPFAM" id="SSF46785">
    <property type="entry name" value="Winged helix' DNA-binding domain"/>
    <property type="match status" value="1"/>
</dbReference>
<dbReference type="InterPro" id="IPR036388">
    <property type="entry name" value="WH-like_DNA-bd_sf"/>
</dbReference>
<reference evidence="7 8" key="1">
    <citation type="submission" date="2019-07" db="EMBL/GenBank/DDBJ databases">
        <title>Genomic Encyclopedia of Archaeal and Bacterial Type Strains, Phase II (KMG-II): from individual species to whole genera.</title>
        <authorList>
            <person name="Goeker M."/>
        </authorList>
    </citation>
    <scope>NUCLEOTIDE SEQUENCE [LARGE SCALE GENOMIC DNA]</scope>
    <source>
        <strain evidence="7 8">ATCC BAA-1139</strain>
    </source>
</reference>
<evidence type="ECO:0000313" key="7">
    <source>
        <dbReference type="EMBL" id="TWJ32483.1"/>
    </source>
</evidence>
<accession>A0A562WQ72</accession>
<evidence type="ECO:0000256" key="1">
    <source>
        <dbReference type="ARBA" id="ARBA00004651"/>
    </source>
</evidence>
<comment type="caution">
    <text evidence="7">The sequence shown here is derived from an EMBL/GenBank/DDBJ whole genome shotgun (WGS) entry which is preliminary data.</text>
</comment>
<dbReference type="AlphaFoldDB" id="A0A562WQ72"/>
<keyword evidence="4 6" id="KW-1133">Transmembrane helix</keyword>
<dbReference type="NCBIfam" id="TIGR00765">
    <property type="entry name" value="yihY_not_rbn"/>
    <property type="match status" value="1"/>
</dbReference>
<dbReference type="PANTHER" id="PTHR30213">
    <property type="entry name" value="INNER MEMBRANE PROTEIN YHJD"/>
    <property type="match status" value="1"/>
</dbReference>
<evidence type="ECO:0000313" key="8">
    <source>
        <dbReference type="Proteomes" id="UP000319449"/>
    </source>
</evidence>
<dbReference type="Pfam" id="PF03631">
    <property type="entry name" value="Virul_fac_BrkB"/>
    <property type="match status" value="1"/>
</dbReference>
<evidence type="ECO:0000256" key="6">
    <source>
        <dbReference type="SAM" id="Phobius"/>
    </source>
</evidence>